<dbReference type="GO" id="GO:0046872">
    <property type="term" value="F:metal ion binding"/>
    <property type="evidence" value="ECO:0007669"/>
    <property type="project" value="UniProtKB-KW"/>
</dbReference>
<evidence type="ECO:0000256" key="1">
    <source>
        <dbReference type="ARBA" id="ARBA00001947"/>
    </source>
</evidence>
<keyword evidence="23" id="KW-1185">Reference proteome</keyword>
<keyword evidence="10" id="KW-0862">Zinc</keyword>
<evidence type="ECO:0000256" key="18">
    <source>
        <dbReference type="SAM" id="Coils"/>
    </source>
</evidence>
<evidence type="ECO:0000256" key="6">
    <source>
        <dbReference type="ARBA" id="ARBA00022723"/>
    </source>
</evidence>
<evidence type="ECO:0000256" key="2">
    <source>
        <dbReference type="ARBA" id="ARBA00004123"/>
    </source>
</evidence>
<comment type="caution">
    <text evidence="22">The sequence shown here is derived from an EMBL/GenBank/DDBJ whole genome shotgun (WGS) entry which is preliminary data.</text>
</comment>
<evidence type="ECO:0000259" key="20">
    <source>
        <dbReference type="Pfam" id="PF04423"/>
    </source>
</evidence>
<dbReference type="GO" id="GO:0003691">
    <property type="term" value="F:double-stranded telomeric DNA binding"/>
    <property type="evidence" value="ECO:0007669"/>
    <property type="project" value="TreeGrafter"/>
</dbReference>
<feature type="coiled-coil region" evidence="18">
    <location>
        <begin position="190"/>
        <end position="276"/>
    </location>
</feature>
<feature type="coiled-coil region" evidence="18">
    <location>
        <begin position="724"/>
        <end position="772"/>
    </location>
</feature>
<feature type="coiled-coil region" evidence="18">
    <location>
        <begin position="1030"/>
        <end position="1087"/>
    </location>
</feature>
<feature type="coiled-coil region" evidence="18">
    <location>
        <begin position="817"/>
        <end position="899"/>
    </location>
</feature>
<dbReference type="GO" id="GO:0007004">
    <property type="term" value="P:telomere maintenance via telomerase"/>
    <property type="evidence" value="ECO:0007669"/>
    <property type="project" value="TreeGrafter"/>
</dbReference>
<dbReference type="GO" id="GO:0030870">
    <property type="term" value="C:Mre11 complex"/>
    <property type="evidence" value="ECO:0007669"/>
    <property type="project" value="InterPro"/>
</dbReference>
<keyword evidence="9" id="KW-0378">Hydrolase</keyword>
<comment type="similarity">
    <text evidence="4">Belongs to the SMC family. RAD50 subfamily.</text>
</comment>
<keyword evidence="7" id="KW-0547">Nucleotide-binding</keyword>
<dbReference type="GO" id="GO:0000722">
    <property type="term" value="P:telomere maintenance via recombination"/>
    <property type="evidence" value="ECO:0007669"/>
    <property type="project" value="TreeGrafter"/>
</dbReference>
<dbReference type="InterPro" id="IPR027417">
    <property type="entry name" value="P-loop_NTPase"/>
</dbReference>
<evidence type="ECO:0000256" key="10">
    <source>
        <dbReference type="ARBA" id="ARBA00022833"/>
    </source>
</evidence>
<keyword evidence="16" id="KW-0469">Meiosis</keyword>
<dbReference type="OrthoDB" id="18797at2759"/>
<keyword evidence="5" id="KW-0158">Chromosome</keyword>
<proteinExistence type="inferred from homology"/>
<feature type="coiled-coil region" evidence="18">
    <location>
        <begin position="317"/>
        <end position="358"/>
    </location>
</feature>
<organism evidence="22 23">
    <name type="scientific">Diploscapter pachys</name>
    <dbReference type="NCBI Taxonomy" id="2018661"/>
    <lineage>
        <taxon>Eukaryota</taxon>
        <taxon>Metazoa</taxon>
        <taxon>Ecdysozoa</taxon>
        <taxon>Nematoda</taxon>
        <taxon>Chromadorea</taxon>
        <taxon>Rhabditida</taxon>
        <taxon>Rhabditina</taxon>
        <taxon>Rhabditomorpha</taxon>
        <taxon>Rhabditoidea</taxon>
        <taxon>Rhabditidae</taxon>
        <taxon>Diploscapter</taxon>
    </lineage>
</organism>
<feature type="region of interest" description="Disordered" evidence="19">
    <location>
        <begin position="1286"/>
        <end position="1326"/>
    </location>
</feature>
<dbReference type="GO" id="GO:0005524">
    <property type="term" value="F:ATP binding"/>
    <property type="evidence" value="ECO:0007669"/>
    <property type="project" value="UniProtKB-KW"/>
</dbReference>
<accession>A0A2A2LYC1</accession>
<dbReference type="SUPFAM" id="SSF52540">
    <property type="entry name" value="P-loop containing nucleoside triphosphate hydrolases"/>
    <property type="match status" value="2"/>
</dbReference>
<evidence type="ECO:0000256" key="11">
    <source>
        <dbReference type="ARBA" id="ARBA00022840"/>
    </source>
</evidence>
<keyword evidence="15" id="KW-0539">Nucleus</keyword>
<dbReference type="GO" id="GO:0016887">
    <property type="term" value="F:ATP hydrolysis activity"/>
    <property type="evidence" value="ECO:0007669"/>
    <property type="project" value="InterPro"/>
</dbReference>
<dbReference type="GO" id="GO:0043047">
    <property type="term" value="F:single-stranded telomeric DNA binding"/>
    <property type="evidence" value="ECO:0007669"/>
    <property type="project" value="TreeGrafter"/>
</dbReference>
<dbReference type="InterPro" id="IPR013134">
    <property type="entry name" value="Zn_hook_RAD50"/>
</dbReference>
<evidence type="ECO:0000313" key="22">
    <source>
        <dbReference type="EMBL" id="PAV91153.1"/>
    </source>
</evidence>
<evidence type="ECO:0000256" key="14">
    <source>
        <dbReference type="ARBA" id="ARBA00023204"/>
    </source>
</evidence>
<evidence type="ECO:0000256" key="19">
    <source>
        <dbReference type="SAM" id="MobiDB-lite"/>
    </source>
</evidence>
<dbReference type="GO" id="GO:0000794">
    <property type="term" value="C:condensed nuclear chromosome"/>
    <property type="evidence" value="ECO:0007669"/>
    <property type="project" value="TreeGrafter"/>
</dbReference>
<evidence type="ECO:0000256" key="15">
    <source>
        <dbReference type="ARBA" id="ARBA00023242"/>
    </source>
</evidence>
<keyword evidence="12" id="KW-0460">Magnesium</keyword>
<dbReference type="PANTHER" id="PTHR18867:SF12">
    <property type="entry name" value="DNA REPAIR PROTEIN RAD50"/>
    <property type="match status" value="1"/>
</dbReference>
<dbReference type="STRING" id="2018661.A0A2A2LYC1"/>
<keyword evidence="13 18" id="KW-0175">Coiled coil</keyword>
<keyword evidence="8" id="KW-0227">DNA damage</keyword>
<dbReference type="GO" id="GO:0006302">
    <property type="term" value="P:double-strand break repair"/>
    <property type="evidence" value="ECO:0007669"/>
    <property type="project" value="InterPro"/>
</dbReference>
<dbReference type="InterPro" id="IPR038729">
    <property type="entry name" value="Rad50/SbcC_AAA"/>
</dbReference>
<dbReference type="GO" id="GO:0051880">
    <property type="term" value="F:G-quadruplex DNA binding"/>
    <property type="evidence" value="ECO:0007669"/>
    <property type="project" value="TreeGrafter"/>
</dbReference>
<evidence type="ECO:0000256" key="7">
    <source>
        <dbReference type="ARBA" id="ARBA00022741"/>
    </source>
</evidence>
<evidence type="ECO:0000256" key="5">
    <source>
        <dbReference type="ARBA" id="ARBA00022454"/>
    </source>
</evidence>
<evidence type="ECO:0008006" key="24">
    <source>
        <dbReference type="Google" id="ProtNLM"/>
    </source>
</evidence>
<comment type="subcellular location">
    <subcellularLocation>
        <location evidence="3">Chromosome</location>
    </subcellularLocation>
    <subcellularLocation>
        <location evidence="2">Nucleus</location>
    </subcellularLocation>
</comment>
<dbReference type="NCBIfam" id="TIGR00606">
    <property type="entry name" value="rad50"/>
    <property type="match status" value="1"/>
</dbReference>
<evidence type="ECO:0000256" key="9">
    <source>
        <dbReference type="ARBA" id="ARBA00022801"/>
    </source>
</evidence>
<feature type="domain" description="Zinc-hook" evidence="20">
    <location>
        <begin position="653"/>
        <end position="699"/>
    </location>
</feature>
<sequence>MAYLEQLRIAGIRSYGQTDGETALIRFLRPLTILSGPNGSGKTTIIECLRYIATGTFPPGQMNAFVQDLEIARINRVDASVALLFRDTKGNQVTAIKRLCASINKNRKVQCRTEEPTLMKVDQGGNKVSLSAKVVDFRSEILRLFGLPPAILENVIFCHQESSTWPMSDPKVLKMRFDEIFQLTRFTKAIETMKKYKKELEIELRVNEERALKLGERLNNKLQHEWNKAQCEKKLERGRAKVEELKEKIRIATKKMREVIEQVQRYDENQRKFKEKSIILKSDKERLAYLLDHVLPYNGTEEELRAELENIEKSDEFQNVANRRQQLQTEIAELQTKLDRAIHEKRQKEEHRAQANLQLHQKTALEKEYHELRDKCEDEFGLAGAKEPQVELQNALQMAKSELEAINTEYQHNKTEVAKNLEDAQREQSRLEYAQESIRQKLQVAQATANEARNKLERIEQYNTELIALADKISEKENELLRCPAVDESSVDLLRRQRVESQKKLDTLRTKLQGLNEAESVKKEHEKYMKELKEKEEQLKQLKDKHSESWKRVFEHENDTLGPWGDLVKTRQSVIAQKYNVAESAYRRAELQHTALINKKDSILEEQEKLAKEIEAFNNKINEIADCSPEDLIMKLKKTRKELKETRAKLAPMEGKEALYNSWCEETNDKHCCPLCSRKFATQKQFDTFVQTLQNLSLATPSEAETLRRNAILLADDEARLSQAKVYLTQLKASEQKKEELELTLSETLKEVQELQTELRRLCIHRDEAKALDTAINSIRSDVSLMDSLYEQVVKIDQLQSRLSAQLQKFESDMRNADQFRRDIQNLLENIAYCETESEKLTDAMSRRNKLTNELHELKVAENRYKEEMMEKKRLEDTIVEQDEVIQQCDEELQQARADYPVISQKVQKLRDFATELDATHKVKEKELTVKISSITHALQCLTALCDKLSALQVDDQTVAGLNSDCDKLDARIESLKRQKVNAEAKANDLQGGQNKRRQLRDQLTVIELSAKTQSFEAELQQLVWQGESRDELDRQHNNYSSEKEQAEGENSRIGGKMEELHRGIKEAKLELQKKEYQNVLEELRKVMVTNEVNKCAVMDIENYASVLDKKLIEFHAEKMREVNDNLEELWREVYDGADIESIKIRADKGKASKTRAAYDYCVNMVVEGGIEVEMRDKSSAGQKMLASILIRIALADAFGGVCSMIALDEPTTNLDRDKVEQLAAMLNRLVHTRSKKYKQFQMIVISHDDELVDQLIRGCQPEYTYHLAKNNAGHTIVKKIFSNDTGEEEALPATSRGRRRAREQRSPSPSVVMASDDESEDDISD</sequence>
<evidence type="ECO:0000256" key="13">
    <source>
        <dbReference type="ARBA" id="ARBA00023054"/>
    </source>
</evidence>
<evidence type="ECO:0000256" key="8">
    <source>
        <dbReference type="ARBA" id="ARBA00022763"/>
    </source>
</evidence>
<evidence type="ECO:0000256" key="3">
    <source>
        <dbReference type="ARBA" id="ARBA00004286"/>
    </source>
</evidence>
<evidence type="ECO:0000313" key="23">
    <source>
        <dbReference type="Proteomes" id="UP000218231"/>
    </source>
</evidence>
<dbReference type="EMBL" id="LIAE01006334">
    <property type="protein sequence ID" value="PAV91153.1"/>
    <property type="molecule type" value="Genomic_DNA"/>
</dbReference>
<feature type="compositionally biased region" description="Acidic residues" evidence="19">
    <location>
        <begin position="1316"/>
        <end position="1326"/>
    </location>
</feature>
<dbReference type="Pfam" id="PF13476">
    <property type="entry name" value="AAA_23"/>
    <property type="match status" value="1"/>
</dbReference>
<feature type="domain" description="Rad50/SbcC-type AAA" evidence="21">
    <location>
        <begin position="6"/>
        <end position="255"/>
    </location>
</feature>
<feature type="coiled-coil region" evidence="18">
    <location>
        <begin position="389"/>
        <end position="549"/>
    </location>
</feature>
<reference evidence="22 23" key="1">
    <citation type="journal article" date="2017" name="Curr. Biol.">
        <title>Genome architecture and evolution of a unichromosomal asexual nematode.</title>
        <authorList>
            <person name="Fradin H."/>
            <person name="Zegar C."/>
            <person name="Gutwein M."/>
            <person name="Lucas J."/>
            <person name="Kovtun M."/>
            <person name="Corcoran D."/>
            <person name="Baugh L.R."/>
            <person name="Kiontke K."/>
            <person name="Gunsalus K."/>
            <person name="Fitch D.H."/>
            <person name="Piano F."/>
        </authorList>
    </citation>
    <scope>NUCLEOTIDE SEQUENCE [LARGE SCALE GENOMIC DNA]</scope>
    <source>
        <strain evidence="22">PF1309</strain>
    </source>
</reference>
<evidence type="ECO:0000256" key="4">
    <source>
        <dbReference type="ARBA" id="ARBA00009439"/>
    </source>
</evidence>
<dbReference type="Pfam" id="PF04423">
    <property type="entry name" value="Rad50_zn_hook"/>
    <property type="match status" value="1"/>
</dbReference>
<evidence type="ECO:0000256" key="17">
    <source>
        <dbReference type="ARBA" id="ARBA00049360"/>
    </source>
</evidence>
<dbReference type="InterPro" id="IPR004584">
    <property type="entry name" value="Rad50_eukaryotes"/>
</dbReference>
<evidence type="ECO:0000256" key="16">
    <source>
        <dbReference type="ARBA" id="ARBA00023254"/>
    </source>
</evidence>
<dbReference type="GO" id="GO:0070192">
    <property type="term" value="P:chromosome organization involved in meiotic cell cycle"/>
    <property type="evidence" value="ECO:0007669"/>
    <property type="project" value="TreeGrafter"/>
</dbReference>
<gene>
    <name evidence="22" type="ORF">WR25_10968</name>
</gene>
<comment type="cofactor">
    <cofactor evidence="1">
        <name>Zn(2+)</name>
        <dbReference type="ChEBI" id="CHEBI:29105"/>
    </cofactor>
</comment>
<protein>
    <recommendedName>
        <fullName evidence="24">Zinc-hook domain-containing protein</fullName>
    </recommendedName>
</protein>
<keyword evidence="11" id="KW-0067">ATP-binding</keyword>
<dbReference type="PANTHER" id="PTHR18867">
    <property type="entry name" value="RAD50"/>
    <property type="match status" value="1"/>
</dbReference>
<comment type="catalytic activity">
    <reaction evidence="17">
        <text>ATP + H2O = ADP + phosphate + H(+)</text>
        <dbReference type="Rhea" id="RHEA:13065"/>
        <dbReference type="ChEBI" id="CHEBI:15377"/>
        <dbReference type="ChEBI" id="CHEBI:15378"/>
        <dbReference type="ChEBI" id="CHEBI:30616"/>
        <dbReference type="ChEBI" id="CHEBI:43474"/>
        <dbReference type="ChEBI" id="CHEBI:456216"/>
    </reaction>
</comment>
<evidence type="ECO:0000256" key="12">
    <source>
        <dbReference type="ARBA" id="ARBA00022842"/>
    </source>
</evidence>
<keyword evidence="6" id="KW-0479">Metal-binding</keyword>
<dbReference type="Proteomes" id="UP000218231">
    <property type="component" value="Unassembled WGS sequence"/>
</dbReference>
<evidence type="ECO:0000259" key="21">
    <source>
        <dbReference type="Pfam" id="PF13476"/>
    </source>
</evidence>
<dbReference type="Gene3D" id="3.40.50.300">
    <property type="entry name" value="P-loop containing nucleotide triphosphate hydrolases"/>
    <property type="match status" value="2"/>
</dbReference>
<name>A0A2A2LYC1_9BILA</name>
<keyword evidence="14" id="KW-0234">DNA repair</keyword>
<feature type="coiled-coil region" evidence="18">
    <location>
        <begin position="959"/>
        <end position="993"/>
    </location>
</feature>